<evidence type="ECO:0000259" key="10">
    <source>
        <dbReference type="PROSITE" id="PS51910"/>
    </source>
</evidence>
<dbReference type="GO" id="GO:0005576">
    <property type="term" value="C:extracellular region"/>
    <property type="evidence" value="ECO:0007669"/>
    <property type="project" value="InterPro"/>
</dbReference>
<dbReference type="InterPro" id="IPR017853">
    <property type="entry name" value="GH"/>
</dbReference>
<evidence type="ECO:0000256" key="6">
    <source>
        <dbReference type="RuleBase" id="RU004453"/>
    </source>
</evidence>
<dbReference type="InterPro" id="IPR002557">
    <property type="entry name" value="Chitin-bd_dom"/>
</dbReference>
<evidence type="ECO:0000313" key="12">
    <source>
        <dbReference type="RefSeq" id="XP_031549971.1"/>
    </source>
</evidence>
<dbReference type="GO" id="GO:0006032">
    <property type="term" value="P:chitin catabolic process"/>
    <property type="evidence" value="ECO:0007669"/>
    <property type="project" value="UniProtKB-ARBA"/>
</dbReference>
<evidence type="ECO:0000256" key="8">
    <source>
        <dbReference type="SAM" id="SignalP"/>
    </source>
</evidence>
<dbReference type="AlphaFoldDB" id="A0A6P8H3E3"/>
<dbReference type="SUPFAM" id="SSF51445">
    <property type="entry name" value="(Trans)glycosidases"/>
    <property type="match status" value="1"/>
</dbReference>
<organism evidence="11 12">
    <name type="scientific">Actinia tenebrosa</name>
    <name type="common">Australian red waratah sea anemone</name>
    <dbReference type="NCBI Taxonomy" id="6105"/>
    <lineage>
        <taxon>Eukaryota</taxon>
        <taxon>Metazoa</taxon>
        <taxon>Cnidaria</taxon>
        <taxon>Anthozoa</taxon>
        <taxon>Hexacorallia</taxon>
        <taxon>Actiniaria</taxon>
        <taxon>Actiniidae</taxon>
        <taxon>Actinia</taxon>
    </lineage>
</organism>
<comment type="similarity">
    <text evidence="6">Belongs to the glycosyl hydrolase 18 family.</text>
</comment>
<dbReference type="Pfam" id="PF01607">
    <property type="entry name" value="CBM_14"/>
    <property type="match status" value="1"/>
</dbReference>
<dbReference type="Gene3D" id="3.20.20.80">
    <property type="entry name" value="Glycosidases"/>
    <property type="match status" value="1"/>
</dbReference>
<reference evidence="12" key="1">
    <citation type="submission" date="2025-08" db="UniProtKB">
        <authorList>
            <consortium name="RefSeq"/>
        </authorList>
    </citation>
    <scope>IDENTIFICATION</scope>
    <source>
        <tissue evidence="12">Tentacle</tissue>
    </source>
</reference>
<feature type="domain" description="Chitin-binding type-2" evidence="9">
    <location>
        <begin position="388"/>
        <end position="442"/>
    </location>
</feature>
<dbReference type="KEGG" id="aten:116287430"/>
<dbReference type="GeneID" id="116287430"/>
<gene>
    <name evidence="12" type="primary">LOC116287430</name>
</gene>
<dbReference type="PROSITE" id="PS50940">
    <property type="entry name" value="CHIT_BIND_II"/>
    <property type="match status" value="1"/>
</dbReference>
<keyword evidence="2 5" id="KW-0378">Hydrolase</keyword>
<accession>A0A6P8H3E3</accession>
<keyword evidence="8" id="KW-0732">Signal</keyword>
<dbReference type="PROSITE" id="PS51910">
    <property type="entry name" value="GH18_2"/>
    <property type="match status" value="1"/>
</dbReference>
<dbReference type="InterPro" id="IPR050542">
    <property type="entry name" value="Glycosyl_Hydrlase18_Chitinase"/>
</dbReference>
<dbReference type="OrthoDB" id="6020543at2759"/>
<feature type="domain" description="GH18" evidence="10">
    <location>
        <begin position="33"/>
        <end position="339"/>
    </location>
</feature>
<feature type="chain" id="PRO_5028281152" description="chitinase" evidence="8">
    <location>
        <begin position="22"/>
        <end position="442"/>
    </location>
</feature>
<keyword evidence="3" id="KW-1015">Disulfide bond</keyword>
<feature type="region of interest" description="Disordered" evidence="7">
    <location>
        <begin position="348"/>
        <end position="393"/>
    </location>
</feature>
<feature type="signal peptide" evidence="8">
    <location>
        <begin position="1"/>
        <end position="21"/>
    </location>
</feature>
<evidence type="ECO:0000313" key="11">
    <source>
        <dbReference type="Proteomes" id="UP000515163"/>
    </source>
</evidence>
<sequence length="442" mass="49380">MDLRIVLLTVISFCVVELVASYRINERALPNRQLLVGYWGQNSAGPKFGKWKYERDLRHFCNNFKFDIYVIAFVHRLFDPRHADRLPGMNFAHHCSYVPDPKYPGIYECASIGGAIRDCQKLGKKFLISLGGDTCDGTLGSAANARFLAKNIWNMFLGGQELPGKRPFLSAVLDGVDLDIEIGSYKYYPDFVKELRRLMRTDPSRKYLVTAAPQCPYPDAWMGPVNPGTAFKEVGHEFDYLFIQFYNNYCYPGSQYYVSVMDQWLKWTNSINNGPLILLGLPSGVGGAGKPEYYFPPDQLAVAYKKIRDKPGVGGMMFWECSWDQNNIINGRHYSEYAFELVSGGSITPPTQAPSTNPPPVTTTKPPVVTTQAPVTTAKPTTSTPTGSVDCSSSPDGYYPEPADCSKYVVCASGVAYHKSCPPGLNYNKVKKYCDWPHNVQC</sequence>
<dbReference type="SMART" id="SM00494">
    <property type="entry name" value="ChtBD2"/>
    <property type="match status" value="1"/>
</dbReference>
<evidence type="ECO:0000259" key="9">
    <source>
        <dbReference type="PROSITE" id="PS50940"/>
    </source>
</evidence>
<dbReference type="GO" id="GO:0008843">
    <property type="term" value="F:endochitinase activity"/>
    <property type="evidence" value="ECO:0007669"/>
    <property type="project" value="UniProtKB-EC"/>
</dbReference>
<protein>
    <recommendedName>
        <fullName evidence="1">chitinase</fullName>
        <ecNumber evidence="1">3.2.1.14</ecNumber>
    </recommendedName>
</protein>
<proteinExistence type="inferred from homology"/>
<keyword evidence="4 5" id="KW-0326">Glycosidase</keyword>
<keyword evidence="11" id="KW-1185">Reference proteome</keyword>
<name>A0A6P8H3E3_ACTTE</name>
<dbReference type="Pfam" id="PF00704">
    <property type="entry name" value="Glyco_hydro_18"/>
    <property type="match status" value="1"/>
</dbReference>
<evidence type="ECO:0000256" key="2">
    <source>
        <dbReference type="ARBA" id="ARBA00022801"/>
    </source>
</evidence>
<evidence type="ECO:0000256" key="3">
    <source>
        <dbReference type="ARBA" id="ARBA00023157"/>
    </source>
</evidence>
<dbReference type="InterPro" id="IPR001223">
    <property type="entry name" value="Glyco_hydro18_cat"/>
</dbReference>
<dbReference type="SUPFAM" id="SSF57625">
    <property type="entry name" value="Invertebrate chitin-binding proteins"/>
    <property type="match status" value="1"/>
</dbReference>
<dbReference type="Proteomes" id="UP000515163">
    <property type="component" value="Unplaced"/>
</dbReference>
<evidence type="ECO:0000256" key="4">
    <source>
        <dbReference type="ARBA" id="ARBA00023295"/>
    </source>
</evidence>
<dbReference type="EC" id="3.2.1.14" evidence="1"/>
<dbReference type="InterPro" id="IPR001579">
    <property type="entry name" value="Glyco_hydro_18_chit_AS"/>
</dbReference>
<dbReference type="GO" id="GO:0008061">
    <property type="term" value="F:chitin binding"/>
    <property type="evidence" value="ECO:0007669"/>
    <property type="project" value="InterPro"/>
</dbReference>
<feature type="compositionally biased region" description="Low complexity" evidence="7">
    <location>
        <begin position="362"/>
        <end position="386"/>
    </location>
</feature>
<dbReference type="PANTHER" id="PTHR45708">
    <property type="entry name" value="ENDOCHITINASE"/>
    <property type="match status" value="1"/>
</dbReference>
<dbReference type="RefSeq" id="XP_031549971.1">
    <property type="nucleotide sequence ID" value="XM_031694111.1"/>
</dbReference>
<dbReference type="PROSITE" id="PS01095">
    <property type="entry name" value="GH18_1"/>
    <property type="match status" value="1"/>
</dbReference>
<dbReference type="PANTHER" id="PTHR45708:SF49">
    <property type="entry name" value="ENDOCHITINASE"/>
    <property type="match status" value="1"/>
</dbReference>
<dbReference type="InParanoid" id="A0A6P8H3E3"/>
<evidence type="ECO:0000256" key="5">
    <source>
        <dbReference type="RuleBase" id="RU000489"/>
    </source>
</evidence>
<dbReference type="InterPro" id="IPR036508">
    <property type="entry name" value="Chitin-bd_dom_sf"/>
</dbReference>
<dbReference type="GO" id="GO:0005975">
    <property type="term" value="P:carbohydrate metabolic process"/>
    <property type="evidence" value="ECO:0007669"/>
    <property type="project" value="InterPro"/>
</dbReference>
<dbReference type="Gene3D" id="2.170.140.10">
    <property type="entry name" value="Chitin binding domain"/>
    <property type="match status" value="1"/>
</dbReference>
<evidence type="ECO:0000256" key="7">
    <source>
        <dbReference type="SAM" id="MobiDB-lite"/>
    </source>
</evidence>
<evidence type="ECO:0000256" key="1">
    <source>
        <dbReference type="ARBA" id="ARBA00012729"/>
    </source>
</evidence>